<reference evidence="1 2" key="1">
    <citation type="submission" date="2018-05" db="EMBL/GenBank/DDBJ databases">
        <title>Genomic Encyclopedia of Type Strains, Phase IV (KMG-V): Genome sequencing to study the core and pangenomes of soil and plant-associated prokaryotes.</title>
        <authorList>
            <person name="Whitman W."/>
        </authorList>
    </citation>
    <scope>NUCLEOTIDE SEQUENCE [LARGE SCALE GENOMIC DNA]</scope>
    <source>
        <strain evidence="1 2">SCZa-39</strain>
    </source>
</reference>
<gene>
    <name evidence="1" type="ORF">C7402_11750</name>
</gene>
<evidence type="ECO:0000313" key="1">
    <source>
        <dbReference type="EMBL" id="PVX75638.1"/>
    </source>
</evidence>
<keyword evidence="2" id="KW-1185">Reference proteome</keyword>
<sequence length="81" mass="9012">MDIVKIAVDSGLQVKLEGCIDRDENRSVVGSLQALQRFAEALRSSVALETQDALEPLYWRDPLVDCRAISKLIEADPLMLI</sequence>
<evidence type="ECO:0008006" key="3">
    <source>
        <dbReference type="Google" id="ProtNLM"/>
    </source>
</evidence>
<dbReference type="Proteomes" id="UP000245712">
    <property type="component" value="Unassembled WGS sequence"/>
</dbReference>
<proteinExistence type="predicted"/>
<accession>A0ABX5KHU6</accession>
<dbReference type="RefSeq" id="WP_112173700.1">
    <property type="nucleotide sequence ID" value="NZ_QEOB01000017.1"/>
</dbReference>
<comment type="caution">
    <text evidence="1">The sequence shown here is derived from an EMBL/GenBank/DDBJ whole genome shotgun (WGS) entry which is preliminary data.</text>
</comment>
<dbReference type="EMBL" id="QEOB01000017">
    <property type="protein sequence ID" value="PVX75638.1"/>
    <property type="molecule type" value="Genomic_DNA"/>
</dbReference>
<organism evidence="1 2">
    <name type="scientific">Paraburkholderia unamae</name>
    <dbReference type="NCBI Taxonomy" id="219649"/>
    <lineage>
        <taxon>Bacteria</taxon>
        <taxon>Pseudomonadati</taxon>
        <taxon>Pseudomonadota</taxon>
        <taxon>Betaproteobacteria</taxon>
        <taxon>Burkholderiales</taxon>
        <taxon>Burkholderiaceae</taxon>
        <taxon>Paraburkholderia</taxon>
    </lineage>
</organism>
<name>A0ABX5KHU6_9BURK</name>
<evidence type="ECO:0000313" key="2">
    <source>
        <dbReference type="Proteomes" id="UP000245712"/>
    </source>
</evidence>
<protein>
    <recommendedName>
        <fullName evidence="3">EAL domain-containing protein</fullName>
    </recommendedName>
</protein>